<dbReference type="AlphaFoldDB" id="A0A517QSS2"/>
<dbReference type="OrthoDB" id="9784538at2"/>
<feature type="transmembrane region" description="Helical" evidence="6">
    <location>
        <begin position="43"/>
        <end position="65"/>
    </location>
</feature>
<comment type="subcellular location">
    <subcellularLocation>
        <location evidence="1">Cell membrane</location>
        <topology evidence="1">Multi-pass membrane protein</topology>
    </subcellularLocation>
</comment>
<reference evidence="7 8" key="1">
    <citation type="submission" date="2019-02" db="EMBL/GenBank/DDBJ databases">
        <title>Deep-cultivation of Planctomycetes and their phenomic and genomic characterization uncovers novel biology.</title>
        <authorList>
            <person name="Wiegand S."/>
            <person name="Jogler M."/>
            <person name="Boedeker C."/>
            <person name="Pinto D."/>
            <person name="Vollmers J."/>
            <person name="Rivas-Marin E."/>
            <person name="Kohn T."/>
            <person name="Peeters S.H."/>
            <person name="Heuer A."/>
            <person name="Rast P."/>
            <person name="Oberbeckmann S."/>
            <person name="Bunk B."/>
            <person name="Jeske O."/>
            <person name="Meyerdierks A."/>
            <person name="Storesund J.E."/>
            <person name="Kallscheuer N."/>
            <person name="Luecker S."/>
            <person name="Lage O.M."/>
            <person name="Pohl T."/>
            <person name="Merkel B.J."/>
            <person name="Hornburger P."/>
            <person name="Mueller R.-W."/>
            <person name="Bruemmer F."/>
            <person name="Labrenz M."/>
            <person name="Spormann A.M."/>
            <person name="Op den Camp H."/>
            <person name="Overmann J."/>
            <person name="Amann R."/>
            <person name="Jetten M.S.M."/>
            <person name="Mascher T."/>
            <person name="Medema M.H."/>
            <person name="Devos D.P."/>
            <person name="Kaster A.-K."/>
            <person name="Ovreas L."/>
            <person name="Rohde M."/>
            <person name="Galperin M.Y."/>
            <person name="Jogler C."/>
        </authorList>
    </citation>
    <scope>NUCLEOTIDE SEQUENCE [LARGE SCALE GENOMIC DNA]</scope>
    <source>
        <strain evidence="7 8">Mal48</strain>
    </source>
</reference>
<feature type="transmembrane region" description="Helical" evidence="6">
    <location>
        <begin position="12"/>
        <end position="31"/>
    </location>
</feature>
<organism evidence="7 8">
    <name type="scientific">Thalassoglobus polymorphus</name>
    <dbReference type="NCBI Taxonomy" id="2527994"/>
    <lineage>
        <taxon>Bacteria</taxon>
        <taxon>Pseudomonadati</taxon>
        <taxon>Planctomycetota</taxon>
        <taxon>Planctomycetia</taxon>
        <taxon>Planctomycetales</taxon>
        <taxon>Planctomycetaceae</taxon>
        <taxon>Thalassoglobus</taxon>
    </lineage>
</organism>
<keyword evidence="8" id="KW-1185">Reference proteome</keyword>
<evidence type="ECO:0000256" key="2">
    <source>
        <dbReference type="ARBA" id="ARBA00022475"/>
    </source>
</evidence>
<dbReference type="EMBL" id="CP036267">
    <property type="protein sequence ID" value="QDT34672.1"/>
    <property type="molecule type" value="Genomic_DNA"/>
</dbReference>
<feature type="transmembrane region" description="Helical" evidence="6">
    <location>
        <begin position="312"/>
        <end position="330"/>
    </location>
</feature>
<dbReference type="RefSeq" id="WP_145202981.1">
    <property type="nucleotide sequence ID" value="NZ_CP036267.1"/>
</dbReference>
<sequence length="398" mass="42112">MEFLRKYRNEIGLVVAIFAVMFVTTSLSSSYREKPIENAQSILRDASMLGIFAFGAAIVIIAGGIDLSSGSVIAFSGTIFFGLIILLVPKTERGQPMTGDVATWILVVSALVTLACAVLIGTFHAWLITVIELPPFVATLASLVGLRSLARLLSEKMTGSEQITVNDETLLSVGSEAWWIPVVLWLVFAVFFWVLMNKTVVGRHLYAMGGNETAAKLSGIRTERLKWLAYCLGSVTAAISGILYASYLGSVGASNAGLGYELNAIAAAVVGGCSLMGGLGTVQGVILGTLFLRLVVDSVQKLASSNSDKLEGLVVGVLVILAVALNTINFGAGKRKEFFPGWLGITNVIILSLIAGVLYGVTTTTNPLFMGLLVGAVTFAVLASRATWERVKGRPKVA</sequence>
<dbReference type="InterPro" id="IPR001851">
    <property type="entry name" value="ABC_transp_permease"/>
</dbReference>
<gene>
    <name evidence="7" type="primary">yjfF</name>
    <name evidence="7" type="ORF">Mal48_39400</name>
</gene>
<feature type="transmembrane region" description="Helical" evidence="6">
    <location>
        <begin position="177"/>
        <end position="196"/>
    </location>
</feature>
<dbReference type="GO" id="GO:0022857">
    <property type="term" value="F:transmembrane transporter activity"/>
    <property type="evidence" value="ECO:0007669"/>
    <property type="project" value="InterPro"/>
</dbReference>
<feature type="transmembrane region" description="Helical" evidence="6">
    <location>
        <begin position="342"/>
        <end position="362"/>
    </location>
</feature>
<evidence type="ECO:0000256" key="6">
    <source>
        <dbReference type="SAM" id="Phobius"/>
    </source>
</evidence>
<evidence type="ECO:0000313" key="8">
    <source>
        <dbReference type="Proteomes" id="UP000315724"/>
    </source>
</evidence>
<protein>
    <submittedName>
        <fullName evidence="7">Inner membrane ABC transporter permease protein YjfF</fullName>
    </submittedName>
</protein>
<evidence type="ECO:0000313" key="7">
    <source>
        <dbReference type="EMBL" id="QDT34672.1"/>
    </source>
</evidence>
<proteinExistence type="predicted"/>
<dbReference type="KEGG" id="tpol:Mal48_39400"/>
<evidence type="ECO:0000256" key="4">
    <source>
        <dbReference type="ARBA" id="ARBA00022989"/>
    </source>
</evidence>
<keyword evidence="5 6" id="KW-0472">Membrane</keyword>
<feature type="transmembrane region" description="Helical" evidence="6">
    <location>
        <begin position="227"/>
        <end position="250"/>
    </location>
</feature>
<feature type="transmembrane region" description="Helical" evidence="6">
    <location>
        <begin position="101"/>
        <end position="120"/>
    </location>
</feature>
<evidence type="ECO:0000256" key="3">
    <source>
        <dbReference type="ARBA" id="ARBA00022692"/>
    </source>
</evidence>
<feature type="transmembrane region" description="Helical" evidence="6">
    <location>
        <begin position="368"/>
        <end position="388"/>
    </location>
</feature>
<keyword evidence="4 6" id="KW-1133">Transmembrane helix</keyword>
<name>A0A517QSS2_9PLAN</name>
<dbReference type="CDD" id="cd06579">
    <property type="entry name" value="TM_PBP1_transp_AraH_like"/>
    <property type="match status" value="1"/>
</dbReference>
<keyword evidence="3 6" id="KW-0812">Transmembrane</keyword>
<accession>A0A517QSS2</accession>
<dbReference type="Pfam" id="PF02653">
    <property type="entry name" value="BPD_transp_2"/>
    <property type="match status" value="1"/>
</dbReference>
<evidence type="ECO:0000256" key="5">
    <source>
        <dbReference type="ARBA" id="ARBA00023136"/>
    </source>
</evidence>
<feature type="transmembrane region" description="Helical" evidence="6">
    <location>
        <begin position="71"/>
        <end position="89"/>
    </location>
</feature>
<dbReference type="GO" id="GO:0005886">
    <property type="term" value="C:plasma membrane"/>
    <property type="evidence" value="ECO:0007669"/>
    <property type="project" value="UniProtKB-SubCell"/>
</dbReference>
<feature type="transmembrane region" description="Helical" evidence="6">
    <location>
        <begin position="126"/>
        <end position="146"/>
    </location>
</feature>
<dbReference type="Proteomes" id="UP000315724">
    <property type="component" value="Chromosome"/>
</dbReference>
<evidence type="ECO:0000256" key="1">
    <source>
        <dbReference type="ARBA" id="ARBA00004651"/>
    </source>
</evidence>
<dbReference type="PANTHER" id="PTHR32196">
    <property type="entry name" value="ABC TRANSPORTER PERMEASE PROTEIN YPHD-RELATED-RELATED"/>
    <property type="match status" value="1"/>
</dbReference>
<keyword evidence="2" id="KW-1003">Cell membrane</keyword>
<dbReference type="PANTHER" id="PTHR32196:SF15">
    <property type="entry name" value="SUGAR ABC TRANSPORTER PERMEASE PROTEIN"/>
    <property type="match status" value="1"/>
</dbReference>
<feature type="transmembrane region" description="Helical" evidence="6">
    <location>
        <begin position="262"/>
        <end position="292"/>
    </location>
</feature>